<dbReference type="Pfam" id="PF21303">
    <property type="entry name" value="TetR_C_39"/>
    <property type="match status" value="1"/>
</dbReference>
<keyword evidence="1 2" id="KW-0238">DNA-binding</keyword>
<evidence type="ECO:0000313" key="4">
    <source>
        <dbReference type="EMBL" id="MCQ1529033.1"/>
    </source>
</evidence>
<dbReference type="RefSeq" id="WP_255226551.1">
    <property type="nucleotide sequence ID" value="NZ_JAJEKE010000003.1"/>
</dbReference>
<evidence type="ECO:0000313" key="5">
    <source>
        <dbReference type="Proteomes" id="UP001651880"/>
    </source>
</evidence>
<protein>
    <submittedName>
        <fullName evidence="4">TetR/AcrR family transcriptional regulator</fullName>
    </submittedName>
</protein>
<dbReference type="InterPro" id="IPR050624">
    <property type="entry name" value="HTH-type_Tx_Regulator"/>
</dbReference>
<name>A0ABT1NCP4_9FIRM</name>
<dbReference type="InterPro" id="IPR001647">
    <property type="entry name" value="HTH_TetR"/>
</dbReference>
<keyword evidence="5" id="KW-1185">Reference proteome</keyword>
<feature type="domain" description="HTH tetR-type" evidence="3">
    <location>
        <begin position="9"/>
        <end position="69"/>
    </location>
</feature>
<feature type="DNA-binding region" description="H-T-H motif" evidence="2">
    <location>
        <begin position="32"/>
        <end position="51"/>
    </location>
</feature>
<proteinExistence type="predicted"/>
<dbReference type="PANTHER" id="PTHR43479:SF11">
    <property type="entry name" value="ACREF_ENVCD OPERON REPRESSOR-RELATED"/>
    <property type="match status" value="1"/>
</dbReference>
<evidence type="ECO:0000256" key="2">
    <source>
        <dbReference type="PROSITE-ProRule" id="PRU00335"/>
    </source>
</evidence>
<dbReference type="Pfam" id="PF00440">
    <property type="entry name" value="TetR_N"/>
    <property type="match status" value="1"/>
</dbReference>
<dbReference type="InterPro" id="IPR009057">
    <property type="entry name" value="Homeodomain-like_sf"/>
</dbReference>
<accession>A0ABT1NCP4</accession>
<gene>
    <name evidence="4" type="ORF">LJD61_05660</name>
</gene>
<dbReference type="Gene3D" id="1.10.357.10">
    <property type="entry name" value="Tetracycline Repressor, domain 2"/>
    <property type="match status" value="1"/>
</dbReference>
<dbReference type="SUPFAM" id="SSF46689">
    <property type="entry name" value="Homeodomain-like"/>
    <property type="match status" value="1"/>
</dbReference>
<sequence>MTRISKDPEERRLEIIKAAEKLFNEKGFSNTAVSDIVKSIGVAQGTFYYYFKSKDDVFNAIVEEFLEESMAGIAEIARDEKLGTREKIELALEKGLELIENNEGVLSYLHTKDNMDLHEKVEKKFVEYASPLVVNVVKQGIQEKLFDLEYPDEVVEFLMTGSHYLGDVNIYLEDKEEYLKRVRGVQFVIQRVLGVDSNIMECLTSKFISKLTSLLN</sequence>
<dbReference type="InterPro" id="IPR049149">
    <property type="entry name" value="TetR/AcrR_C"/>
</dbReference>
<evidence type="ECO:0000259" key="3">
    <source>
        <dbReference type="PROSITE" id="PS50977"/>
    </source>
</evidence>
<dbReference type="EMBL" id="JAJEKE010000003">
    <property type="protein sequence ID" value="MCQ1529033.1"/>
    <property type="molecule type" value="Genomic_DNA"/>
</dbReference>
<evidence type="ECO:0000256" key="1">
    <source>
        <dbReference type="ARBA" id="ARBA00023125"/>
    </source>
</evidence>
<organism evidence="4 5">
    <name type="scientific">Lutispora saccharofermentans</name>
    <dbReference type="NCBI Taxonomy" id="3024236"/>
    <lineage>
        <taxon>Bacteria</taxon>
        <taxon>Bacillati</taxon>
        <taxon>Bacillota</taxon>
        <taxon>Clostridia</taxon>
        <taxon>Lutisporales</taxon>
        <taxon>Lutisporaceae</taxon>
        <taxon>Lutispora</taxon>
    </lineage>
</organism>
<dbReference type="Proteomes" id="UP001651880">
    <property type="component" value="Unassembled WGS sequence"/>
</dbReference>
<comment type="caution">
    <text evidence="4">The sequence shown here is derived from an EMBL/GenBank/DDBJ whole genome shotgun (WGS) entry which is preliminary data.</text>
</comment>
<reference evidence="4 5" key="1">
    <citation type="submission" date="2021-10" db="EMBL/GenBank/DDBJ databases">
        <title>Lutispora strain m25 sp. nov., a thermophilic, non-spore-forming bacterium isolated from a lab-scale methanogenic bioreactor digesting anaerobic sludge.</title>
        <authorList>
            <person name="El Houari A."/>
            <person name="Mcdonald J."/>
        </authorList>
    </citation>
    <scope>NUCLEOTIDE SEQUENCE [LARGE SCALE GENOMIC DNA]</scope>
    <source>
        <strain evidence="5">m25</strain>
    </source>
</reference>
<dbReference type="PROSITE" id="PS50977">
    <property type="entry name" value="HTH_TETR_2"/>
    <property type="match status" value="1"/>
</dbReference>
<dbReference type="PRINTS" id="PR00455">
    <property type="entry name" value="HTHTETR"/>
</dbReference>
<dbReference type="PANTHER" id="PTHR43479">
    <property type="entry name" value="ACREF/ENVCD OPERON REPRESSOR-RELATED"/>
    <property type="match status" value="1"/>
</dbReference>